<reference evidence="3" key="2">
    <citation type="journal article" date="2008" name="Nucleic Acids Res.">
        <title>The rice annotation project database (RAP-DB): 2008 update.</title>
        <authorList>
            <consortium name="The rice annotation project (RAP)"/>
        </authorList>
    </citation>
    <scope>GENOME REANNOTATION</scope>
    <source>
        <strain evidence="3">cv. Nipponbare</strain>
    </source>
</reference>
<gene>
    <name evidence="2" type="primary">OJ1005_H01.11</name>
</gene>
<organism evidence="2 3">
    <name type="scientific">Oryza sativa subsp. japonica</name>
    <name type="common">Rice</name>
    <dbReference type="NCBI Taxonomy" id="39947"/>
    <lineage>
        <taxon>Eukaryota</taxon>
        <taxon>Viridiplantae</taxon>
        <taxon>Streptophyta</taxon>
        <taxon>Embryophyta</taxon>
        <taxon>Tracheophyta</taxon>
        <taxon>Spermatophyta</taxon>
        <taxon>Magnoliopsida</taxon>
        <taxon>Liliopsida</taxon>
        <taxon>Poales</taxon>
        <taxon>Poaceae</taxon>
        <taxon>BOP clade</taxon>
        <taxon>Oryzoideae</taxon>
        <taxon>Oryzeae</taxon>
        <taxon>Oryzinae</taxon>
        <taxon>Oryza</taxon>
        <taxon>Oryza sativa</taxon>
    </lineage>
</organism>
<dbReference type="Proteomes" id="UP000000763">
    <property type="component" value="Chromosome 8"/>
</dbReference>
<feature type="compositionally biased region" description="Basic residues" evidence="1">
    <location>
        <begin position="43"/>
        <end position="56"/>
    </location>
</feature>
<proteinExistence type="predicted"/>
<feature type="region of interest" description="Disordered" evidence="1">
    <location>
        <begin position="1"/>
        <end position="120"/>
    </location>
</feature>
<name>Q6ZLE4_ORYSJ</name>
<evidence type="ECO:0000313" key="3">
    <source>
        <dbReference type="Proteomes" id="UP000000763"/>
    </source>
</evidence>
<evidence type="ECO:0000256" key="1">
    <source>
        <dbReference type="SAM" id="MobiDB-lite"/>
    </source>
</evidence>
<sequence>MGGIQNANPAPCERARGPGDSGGGGEEGGDVGRTRGGAAWAREKRRRWARRFRRRLPTWGGRPEEGDDPDRWGPPVGVPEREGGAAWADPQGGKGRARRRADWADGPRRGKRREKKKKRKKGFFLGFKIACARF</sequence>
<dbReference type="AlphaFoldDB" id="Q6ZLE4"/>
<dbReference type="EMBL" id="AP003798">
    <property type="protein sequence ID" value="BAD08727.1"/>
    <property type="molecule type" value="Genomic_DNA"/>
</dbReference>
<accession>Q6ZLE4</accession>
<evidence type="ECO:0000313" key="2">
    <source>
        <dbReference type="EMBL" id="BAD08727.1"/>
    </source>
</evidence>
<protein>
    <submittedName>
        <fullName evidence="2">Uncharacterized protein</fullName>
    </submittedName>
</protein>
<feature type="compositionally biased region" description="Basic residues" evidence="1">
    <location>
        <begin position="109"/>
        <end position="120"/>
    </location>
</feature>
<reference evidence="3" key="1">
    <citation type="journal article" date="2005" name="Nature">
        <title>The map-based sequence of the rice genome.</title>
        <authorList>
            <consortium name="International rice genome sequencing project (IRGSP)"/>
            <person name="Matsumoto T."/>
            <person name="Wu J."/>
            <person name="Kanamori H."/>
            <person name="Katayose Y."/>
            <person name="Fujisawa M."/>
            <person name="Namiki N."/>
            <person name="Mizuno H."/>
            <person name="Yamamoto K."/>
            <person name="Antonio B.A."/>
            <person name="Baba T."/>
            <person name="Sakata K."/>
            <person name="Nagamura Y."/>
            <person name="Aoki H."/>
            <person name="Arikawa K."/>
            <person name="Arita K."/>
            <person name="Bito T."/>
            <person name="Chiden Y."/>
            <person name="Fujitsuka N."/>
            <person name="Fukunaka R."/>
            <person name="Hamada M."/>
            <person name="Harada C."/>
            <person name="Hayashi A."/>
            <person name="Hijishita S."/>
            <person name="Honda M."/>
            <person name="Hosokawa S."/>
            <person name="Ichikawa Y."/>
            <person name="Idonuma A."/>
            <person name="Iijima M."/>
            <person name="Ikeda M."/>
            <person name="Ikeno M."/>
            <person name="Ito K."/>
            <person name="Ito S."/>
            <person name="Ito T."/>
            <person name="Ito Y."/>
            <person name="Ito Y."/>
            <person name="Iwabuchi A."/>
            <person name="Kamiya K."/>
            <person name="Karasawa W."/>
            <person name="Kurita K."/>
            <person name="Katagiri S."/>
            <person name="Kikuta A."/>
            <person name="Kobayashi H."/>
            <person name="Kobayashi N."/>
            <person name="Machita K."/>
            <person name="Maehara T."/>
            <person name="Masukawa M."/>
            <person name="Mizubayashi T."/>
            <person name="Mukai Y."/>
            <person name="Nagasaki H."/>
            <person name="Nagata Y."/>
            <person name="Naito S."/>
            <person name="Nakashima M."/>
            <person name="Nakama Y."/>
            <person name="Nakamichi Y."/>
            <person name="Nakamura M."/>
            <person name="Meguro A."/>
            <person name="Negishi M."/>
            <person name="Ohta I."/>
            <person name="Ohta T."/>
            <person name="Okamoto M."/>
            <person name="Ono N."/>
            <person name="Saji S."/>
            <person name="Sakaguchi M."/>
            <person name="Sakai K."/>
            <person name="Shibata M."/>
            <person name="Shimokawa T."/>
            <person name="Song J."/>
            <person name="Takazaki Y."/>
            <person name="Terasawa K."/>
            <person name="Tsugane M."/>
            <person name="Tsuji K."/>
            <person name="Ueda S."/>
            <person name="Waki K."/>
            <person name="Yamagata H."/>
            <person name="Yamamoto M."/>
            <person name="Yamamoto S."/>
            <person name="Yamane H."/>
            <person name="Yoshiki S."/>
            <person name="Yoshihara R."/>
            <person name="Yukawa K."/>
            <person name="Zhong H."/>
            <person name="Yano M."/>
            <person name="Yuan Q."/>
            <person name="Ouyang S."/>
            <person name="Liu J."/>
            <person name="Jones K.M."/>
            <person name="Gansberger K."/>
            <person name="Moffat K."/>
            <person name="Hill J."/>
            <person name="Bera J."/>
            <person name="Fadrosh D."/>
            <person name="Jin S."/>
            <person name="Johri S."/>
            <person name="Kim M."/>
            <person name="Overton L."/>
            <person name="Reardon M."/>
            <person name="Tsitrin T."/>
            <person name="Vuong H."/>
            <person name="Weaver B."/>
            <person name="Ciecko A."/>
            <person name="Tallon L."/>
            <person name="Jackson J."/>
            <person name="Pai G."/>
            <person name="Aken S.V."/>
            <person name="Utterback T."/>
            <person name="Reidmuller S."/>
            <person name="Feldblyum T."/>
            <person name="Hsiao J."/>
            <person name="Zismann V."/>
            <person name="Iobst S."/>
            <person name="de Vazeille A.R."/>
            <person name="Buell C.R."/>
            <person name="Ying K."/>
            <person name="Li Y."/>
            <person name="Lu T."/>
            <person name="Huang Y."/>
            <person name="Zhao Q."/>
            <person name="Feng Q."/>
            <person name="Zhang L."/>
            <person name="Zhu J."/>
            <person name="Weng Q."/>
            <person name="Mu J."/>
            <person name="Lu Y."/>
            <person name="Fan D."/>
            <person name="Liu Y."/>
            <person name="Guan J."/>
            <person name="Zhang Y."/>
            <person name="Yu S."/>
            <person name="Liu X."/>
            <person name="Zhang Y."/>
            <person name="Hong G."/>
            <person name="Han B."/>
            <person name="Choisne N."/>
            <person name="Demange N."/>
            <person name="Orjeda G."/>
            <person name="Samain S."/>
            <person name="Cattolico L."/>
            <person name="Pelletier E."/>
            <person name="Couloux A."/>
            <person name="Segurens B."/>
            <person name="Wincker P."/>
            <person name="D'Hont A."/>
            <person name="Scarpelli C."/>
            <person name="Weissenbach J."/>
            <person name="Salanoubat M."/>
            <person name="Quetier F."/>
            <person name="Yu Y."/>
            <person name="Kim H.R."/>
            <person name="Rambo T."/>
            <person name="Currie J."/>
            <person name="Collura K."/>
            <person name="Luo M."/>
            <person name="Yang T."/>
            <person name="Ammiraju J.S.S."/>
            <person name="Engler F."/>
            <person name="Soderlund C."/>
            <person name="Wing R.A."/>
            <person name="Palmer L.E."/>
            <person name="de la Bastide M."/>
            <person name="Spiegel L."/>
            <person name="Nascimento L."/>
            <person name="Zutavern T."/>
            <person name="O'Shaughnessy A."/>
            <person name="Dike S."/>
            <person name="Dedhia N."/>
            <person name="Preston R."/>
            <person name="Balija V."/>
            <person name="McCombie W.R."/>
            <person name="Chow T."/>
            <person name="Chen H."/>
            <person name="Chung M."/>
            <person name="Chen C."/>
            <person name="Shaw J."/>
            <person name="Wu H."/>
            <person name="Hsiao K."/>
            <person name="Chao Y."/>
            <person name="Chu M."/>
            <person name="Cheng C."/>
            <person name="Hour A."/>
            <person name="Lee P."/>
            <person name="Lin S."/>
            <person name="Lin Y."/>
            <person name="Liou J."/>
            <person name="Liu S."/>
            <person name="Hsing Y."/>
            <person name="Raghuvanshi S."/>
            <person name="Mohanty A."/>
            <person name="Bharti A.K."/>
            <person name="Gaur A."/>
            <person name="Gupta V."/>
            <person name="Kumar D."/>
            <person name="Ravi V."/>
            <person name="Vij S."/>
            <person name="Kapur A."/>
            <person name="Khurana P."/>
            <person name="Khurana P."/>
            <person name="Khurana J.P."/>
            <person name="Tyagi A.K."/>
            <person name="Gaikwad K."/>
            <person name="Singh A."/>
            <person name="Dalal V."/>
            <person name="Srivastava S."/>
            <person name="Dixit A."/>
            <person name="Pal A.K."/>
            <person name="Ghazi I.A."/>
            <person name="Yadav M."/>
            <person name="Pandit A."/>
            <person name="Bhargava A."/>
            <person name="Sureshbabu K."/>
            <person name="Batra K."/>
            <person name="Sharma T.R."/>
            <person name="Mohapatra T."/>
            <person name="Singh N.K."/>
            <person name="Messing J."/>
            <person name="Nelson A.B."/>
            <person name="Fuks G."/>
            <person name="Kavchok S."/>
            <person name="Keizer G."/>
            <person name="Linton E."/>
            <person name="Llaca V."/>
            <person name="Song R."/>
            <person name="Tanyolac B."/>
            <person name="Young S."/>
            <person name="Ho-Il K."/>
            <person name="Hahn J.H."/>
            <person name="Sangsakoo G."/>
            <person name="Vanavichit A."/>
            <person name="de Mattos Luiz.A.T."/>
            <person name="Zimmer P.D."/>
            <person name="Malone G."/>
            <person name="Dellagostin O."/>
            <person name="de Oliveira A.C."/>
            <person name="Bevan M."/>
            <person name="Bancroft I."/>
            <person name="Minx P."/>
            <person name="Cordum H."/>
            <person name="Wilson R."/>
            <person name="Cheng Z."/>
            <person name="Jin W."/>
            <person name="Jiang J."/>
            <person name="Leong S.A."/>
            <person name="Iwama H."/>
            <person name="Gojobori T."/>
            <person name="Itoh T."/>
            <person name="Niimura Y."/>
            <person name="Fujii Y."/>
            <person name="Habara T."/>
            <person name="Sakai H."/>
            <person name="Sato Y."/>
            <person name="Wilson G."/>
            <person name="Kumar K."/>
            <person name="McCouch S."/>
            <person name="Juretic N."/>
            <person name="Hoen D."/>
            <person name="Wright S."/>
            <person name="Bruskiewich R."/>
            <person name="Bureau T."/>
            <person name="Miyao A."/>
            <person name="Hirochika H."/>
            <person name="Nishikawa T."/>
            <person name="Kadowaki K."/>
            <person name="Sugiura M."/>
            <person name="Burr B."/>
            <person name="Sasaki T."/>
        </authorList>
    </citation>
    <scope>NUCLEOTIDE SEQUENCE [LARGE SCALE GENOMIC DNA]</scope>
    <source>
        <strain evidence="3">cv. Nipponbare</strain>
    </source>
</reference>